<dbReference type="SUPFAM" id="SSF57701">
    <property type="entry name" value="Zn2/Cys6 DNA-binding domain"/>
    <property type="match status" value="1"/>
</dbReference>
<organism evidence="3 4">
    <name type="scientific">Lentinula guzmanii</name>
    <dbReference type="NCBI Taxonomy" id="2804957"/>
    <lineage>
        <taxon>Eukaryota</taxon>
        <taxon>Fungi</taxon>
        <taxon>Dikarya</taxon>
        <taxon>Basidiomycota</taxon>
        <taxon>Agaricomycotina</taxon>
        <taxon>Agaricomycetes</taxon>
        <taxon>Agaricomycetidae</taxon>
        <taxon>Agaricales</taxon>
        <taxon>Marasmiineae</taxon>
        <taxon>Omphalotaceae</taxon>
        <taxon>Lentinula</taxon>
    </lineage>
</organism>
<name>A0AA38JAZ4_9AGAR</name>
<dbReference type="GO" id="GO:0000981">
    <property type="term" value="F:DNA-binding transcription factor activity, RNA polymerase II-specific"/>
    <property type="evidence" value="ECO:0007669"/>
    <property type="project" value="InterPro"/>
</dbReference>
<dbReference type="InterPro" id="IPR036864">
    <property type="entry name" value="Zn2-C6_fun-type_DNA-bd_sf"/>
</dbReference>
<dbReference type="Pfam" id="PF00172">
    <property type="entry name" value="Zn_clus"/>
    <property type="match status" value="1"/>
</dbReference>
<proteinExistence type="predicted"/>
<evidence type="ECO:0000256" key="1">
    <source>
        <dbReference type="SAM" id="MobiDB-lite"/>
    </source>
</evidence>
<reference evidence="3" key="2">
    <citation type="journal article" date="2023" name="Proc. Natl. Acad. Sci. U.S.A.">
        <title>A global phylogenomic analysis of the shiitake genus Lentinula.</title>
        <authorList>
            <person name="Sierra-Patev S."/>
            <person name="Min B."/>
            <person name="Naranjo-Ortiz M."/>
            <person name="Looney B."/>
            <person name="Konkel Z."/>
            <person name="Slot J.C."/>
            <person name="Sakamoto Y."/>
            <person name="Steenwyk J.L."/>
            <person name="Rokas A."/>
            <person name="Carro J."/>
            <person name="Camarero S."/>
            <person name="Ferreira P."/>
            <person name="Molpeceres G."/>
            <person name="Ruiz-Duenas F.J."/>
            <person name="Serrano A."/>
            <person name="Henrissat B."/>
            <person name="Drula E."/>
            <person name="Hughes K.W."/>
            <person name="Mata J.L."/>
            <person name="Ishikawa N.K."/>
            <person name="Vargas-Isla R."/>
            <person name="Ushijima S."/>
            <person name="Smith C.A."/>
            <person name="Donoghue J."/>
            <person name="Ahrendt S."/>
            <person name="Andreopoulos W."/>
            <person name="He G."/>
            <person name="LaButti K."/>
            <person name="Lipzen A."/>
            <person name="Ng V."/>
            <person name="Riley R."/>
            <person name="Sandor L."/>
            <person name="Barry K."/>
            <person name="Martinez A.T."/>
            <person name="Xiao Y."/>
            <person name="Gibbons J.G."/>
            <person name="Terashima K."/>
            <person name="Grigoriev I.V."/>
            <person name="Hibbett D."/>
        </authorList>
    </citation>
    <scope>NUCLEOTIDE SEQUENCE</scope>
    <source>
        <strain evidence="3">ET3784</strain>
    </source>
</reference>
<dbReference type="Gene3D" id="4.10.240.10">
    <property type="entry name" value="Zn(2)-C6 fungal-type DNA-binding domain"/>
    <property type="match status" value="1"/>
</dbReference>
<evidence type="ECO:0000259" key="2">
    <source>
        <dbReference type="PROSITE" id="PS50048"/>
    </source>
</evidence>
<evidence type="ECO:0000313" key="4">
    <source>
        <dbReference type="Proteomes" id="UP001176059"/>
    </source>
</evidence>
<dbReference type="CDD" id="cd00067">
    <property type="entry name" value="GAL4"/>
    <property type="match status" value="1"/>
</dbReference>
<dbReference type="Proteomes" id="UP001176059">
    <property type="component" value="Unassembled WGS sequence"/>
</dbReference>
<dbReference type="PROSITE" id="PS50048">
    <property type="entry name" value="ZN2_CY6_FUNGAL_2"/>
    <property type="match status" value="1"/>
</dbReference>
<evidence type="ECO:0000313" key="3">
    <source>
        <dbReference type="EMBL" id="KAJ3724190.1"/>
    </source>
</evidence>
<sequence>MSSADLVDSSSAGSSRKRQPNACNNCRRRKIRCDSATRGGEACSNCISLRIECHHTAPRKRTTCWTIRTAQRQRHTSINGFDIIICAL</sequence>
<comment type="caution">
    <text evidence="3">The sequence shown here is derived from an EMBL/GenBank/DDBJ whole genome shotgun (WGS) entry which is preliminary data.</text>
</comment>
<feature type="compositionally biased region" description="Polar residues" evidence="1">
    <location>
        <begin position="1"/>
        <end position="14"/>
    </location>
</feature>
<protein>
    <recommendedName>
        <fullName evidence="2">Zn(2)-C6 fungal-type domain-containing protein</fullName>
    </recommendedName>
</protein>
<gene>
    <name evidence="3" type="ORF">DFJ43DRAFT_1090675</name>
</gene>
<dbReference type="GO" id="GO:0008270">
    <property type="term" value="F:zinc ion binding"/>
    <property type="evidence" value="ECO:0007669"/>
    <property type="project" value="InterPro"/>
</dbReference>
<dbReference type="InterPro" id="IPR001138">
    <property type="entry name" value="Zn2Cys6_DnaBD"/>
</dbReference>
<reference evidence="3" key="1">
    <citation type="submission" date="2022-08" db="EMBL/GenBank/DDBJ databases">
        <authorList>
            <consortium name="DOE Joint Genome Institute"/>
            <person name="Min B."/>
            <person name="Sierra-Patev S."/>
            <person name="Naranjo-Ortiz M."/>
            <person name="Looney B."/>
            <person name="Konkel Z."/>
            <person name="Slot J.C."/>
            <person name="Sakamoto Y."/>
            <person name="Steenwyk J.L."/>
            <person name="Rokas A."/>
            <person name="Carro J."/>
            <person name="Camarero S."/>
            <person name="Ferreira P."/>
            <person name="Molpeceres G."/>
            <person name="Ruiz-duenas F.J."/>
            <person name="Serrano A."/>
            <person name="Henrissat B."/>
            <person name="Drula E."/>
            <person name="Hughes K.W."/>
            <person name="Mata J.L."/>
            <person name="Ishikawa N.K."/>
            <person name="Vargas-Isla R."/>
            <person name="Ushijima S."/>
            <person name="Smith C.A."/>
            <person name="Ahrendt S."/>
            <person name="Andreopoulos W."/>
            <person name="He G."/>
            <person name="LaButti K."/>
            <person name="Lipzen A."/>
            <person name="Ng V."/>
            <person name="Riley R."/>
            <person name="Sandor L."/>
            <person name="Barry K."/>
            <person name="Martinez A.T."/>
            <person name="Xiao Y."/>
            <person name="Gibbons J.G."/>
            <person name="Terashima K."/>
            <person name="Hibbett D.S."/>
            <person name="Grigoriev I.V."/>
        </authorList>
    </citation>
    <scope>NUCLEOTIDE SEQUENCE</scope>
    <source>
        <strain evidence="3">ET3784</strain>
    </source>
</reference>
<feature type="region of interest" description="Disordered" evidence="1">
    <location>
        <begin position="1"/>
        <end position="22"/>
    </location>
</feature>
<dbReference type="EMBL" id="JANVFO010000050">
    <property type="protein sequence ID" value="KAJ3724190.1"/>
    <property type="molecule type" value="Genomic_DNA"/>
</dbReference>
<keyword evidence="4" id="KW-1185">Reference proteome</keyword>
<dbReference type="PROSITE" id="PS00463">
    <property type="entry name" value="ZN2_CY6_FUNGAL_1"/>
    <property type="match status" value="1"/>
</dbReference>
<accession>A0AA38JAZ4</accession>
<dbReference type="SMART" id="SM00066">
    <property type="entry name" value="GAL4"/>
    <property type="match status" value="1"/>
</dbReference>
<feature type="domain" description="Zn(2)-C6 fungal-type" evidence="2">
    <location>
        <begin position="22"/>
        <end position="55"/>
    </location>
</feature>
<dbReference type="AlphaFoldDB" id="A0AA38JAZ4"/>